<dbReference type="Proteomes" id="UP000699042">
    <property type="component" value="Unassembled WGS sequence"/>
</dbReference>
<feature type="non-terminal residue" evidence="1">
    <location>
        <position position="1"/>
    </location>
</feature>
<evidence type="ECO:0000313" key="2">
    <source>
        <dbReference type="Proteomes" id="UP000699042"/>
    </source>
</evidence>
<keyword evidence="2" id="KW-1185">Reference proteome</keyword>
<protein>
    <submittedName>
        <fullName evidence="1">Uncharacterized protein</fullName>
    </submittedName>
</protein>
<reference evidence="1" key="1">
    <citation type="submission" date="2021-05" db="EMBL/GenBank/DDBJ databases">
        <title>Comparative genomics of three Colletotrichum scovillei strains and genetic complementation revealed genes involved fungal growth and virulence on chili pepper.</title>
        <authorList>
            <person name="Hsieh D.-K."/>
            <person name="Chuang S.-C."/>
            <person name="Chen C.-Y."/>
            <person name="Chao Y.-T."/>
            <person name="Lu M.-Y.J."/>
            <person name="Lee M.-H."/>
            <person name="Shih M.-C."/>
        </authorList>
    </citation>
    <scope>NUCLEOTIDE SEQUENCE</scope>
    <source>
        <strain evidence="1">Coll-153</strain>
    </source>
</reference>
<proteinExistence type="predicted"/>
<dbReference type="EMBL" id="JAESDN010000005">
    <property type="protein sequence ID" value="KAG7050676.1"/>
    <property type="molecule type" value="Genomic_DNA"/>
</dbReference>
<sequence length="72" mass="8403">RLCDIETLSRASQELRGEGKGCVPWRVVVAFSLRLSPFLENELRRSRMFWMRSGSGFWSVVQKLCPFHNVNM</sequence>
<dbReference type="AlphaFoldDB" id="A0A9P7UD29"/>
<organism evidence="1 2">
    <name type="scientific">Colletotrichum scovillei</name>
    <dbReference type="NCBI Taxonomy" id="1209932"/>
    <lineage>
        <taxon>Eukaryota</taxon>
        <taxon>Fungi</taxon>
        <taxon>Dikarya</taxon>
        <taxon>Ascomycota</taxon>
        <taxon>Pezizomycotina</taxon>
        <taxon>Sordariomycetes</taxon>
        <taxon>Hypocreomycetidae</taxon>
        <taxon>Glomerellales</taxon>
        <taxon>Glomerellaceae</taxon>
        <taxon>Colletotrichum</taxon>
        <taxon>Colletotrichum acutatum species complex</taxon>
    </lineage>
</organism>
<name>A0A9P7UD29_9PEZI</name>
<gene>
    <name evidence="1" type="ORF">JMJ77_013419</name>
</gene>
<accession>A0A9P7UD29</accession>
<evidence type="ECO:0000313" key="1">
    <source>
        <dbReference type="EMBL" id="KAG7050676.1"/>
    </source>
</evidence>
<comment type="caution">
    <text evidence="1">The sequence shown here is derived from an EMBL/GenBank/DDBJ whole genome shotgun (WGS) entry which is preliminary data.</text>
</comment>